<evidence type="ECO:0000256" key="6">
    <source>
        <dbReference type="ARBA" id="ARBA00022980"/>
    </source>
</evidence>
<comment type="similarity">
    <text evidence="2">Belongs to the CWC25 family.</text>
</comment>
<dbReference type="InterPro" id="IPR051376">
    <property type="entry name" value="CWC25_splicing_factor"/>
</dbReference>
<dbReference type="SUPFAM" id="SSF57716">
    <property type="entry name" value="Glucocorticoid receptor-like (DNA-binding domain)"/>
    <property type="match status" value="1"/>
</dbReference>
<keyword evidence="6" id="KW-0689">Ribosomal protein</keyword>
<dbReference type="FunFam" id="1.10.287.1480:FF:000001">
    <property type="entry name" value="30S ribosomal protein S14"/>
    <property type="match status" value="1"/>
</dbReference>
<evidence type="ECO:0000256" key="5">
    <source>
        <dbReference type="ARBA" id="ARBA00022728"/>
    </source>
</evidence>
<comment type="caution">
    <text evidence="12">The sequence shown here is derived from an EMBL/GenBank/DDBJ whole genome shotgun (WGS) entry which is preliminary data.</text>
</comment>
<dbReference type="STRING" id="1325735.A0A428SJL4"/>
<comment type="subcellular location">
    <subcellularLocation>
        <location evidence="1">Nucleus</location>
    </subcellularLocation>
</comment>
<dbReference type="GO" id="GO:0005737">
    <property type="term" value="C:cytoplasm"/>
    <property type="evidence" value="ECO:0007669"/>
    <property type="project" value="UniProtKB-ARBA"/>
</dbReference>
<dbReference type="Pfam" id="PF12542">
    <property type="entry name" value="CWC25"/>
    <property type="match status" value="1"/>
</dbReference>
<dbReference type="GO" id="GO:0003735">
    <property type="term" value="F:structural constituent of ribosome"/>
    <property type="evidence" value="ECO:0007669"/>
    <property type="project" value="InterPro"/>
</dbReference>
<dbReference type="GO" id="GO:0006412">
    <property type="term" value="P:translation"/>
    <property type="evidence" value="ECO:0007669"/>
    <property type="project" value="InterPro"/>
</dbReference>
<protein>
    <submittedName>
        <fullName evidence="12">Pre-mRNA-splicing factor CWC25</fullName>
    </submittedName>
</protein>
<organism evidence="12 13">
    <name type="scientific">Fusarium oligoseptatum</name>
    <dbReference type="NCBI Taxonomy" id="2604345"/>
    <lineage>
        <taxon>Eukaryota</taxon>
        <taxon>Fungi</taxon>
        <taxon>Dikarya</taxon>
        <taxon>Ascomycota</taxon>
        <taxon>Pezizomycotina</taxon>
        <taxon>Sordariomycetes</taxon>
        <taxon>Hypocreomycetidae</taxon>
        <taxon>Hypocreales</taxon>
        <taxon>Nectriaceae</taxon>
        <taxon>Fusarium</taxon>
        <taxon>Fusarium solani species complex</taxon>
    </lineage>
</organism>
<dbReference type="PANTHER" id="PTHR16196">
    <property type="entry name" value="CELL CYCLE CONTROL PROTEIN CWF25"/>
    <property type="match status" value="1"/>
</dbReference>
<keyword evidence="5" id="KW-0747">Spliceosome</keyword>
<dbReference type="GO" id="GO:0005684">
    <property type="term" value="C:U2-type spliceosomal complex"/>
    <property type="evidence" value="ECO:0007669"/>
    <property type="project" value="TreeGrafter"/>
</dbReference>
<feature type="compositionally biased region" description="Basic residues" evidence="11">
    <location>
        <begin position="287"/>
        <end position="296"/>
    </location>
</feature>
<dbReference type="Gene3D" id="1.10.287.1480">
    <property type="match status" value="1"/>
</dbReference>
<evidence type="ECO:0000256" key="8">
    <source>
        <dbReference type="ARBA" id="ARBA00023187"/>
    </source>
</evidence>
<keyword evidence="13" id="KW-1185">Reference proteome</keyword>
<feature type="compositionally biased region" description="Basic and acidic residues" evidence="11">
    <location>
        <begin position="361"/>
        <end position="391"/>
    </location>
</feature>
<evidence type="ECO:0000256" key="9">
    <source>
        <dbReference type="ARBA" id="ARBA00023242"/>
    </source>
</evidence>
<feature type="region of interest" description="Disordered" evidence="11">
    <location>
        <begin position="266"/>
        <end position="479"/>
    </location>
</feature>
<feature type="compositionally biased region" description="Basic and acidic residues" evidence="11">
    <location>
        <begin position="419"/>
        <end position="447"/>
    </location>
</feature>
<proteinExistence type="inferred from homology"/>
<dbReference type="AlphaFoldDB" id="A0A428SJL4"/>
<evidence type="ECO:0000313" key="13">
    <source>
        <dbReference type="Proteomes" id="UP000287144"/>
    </source>
</evidence>
<keyword evidence="4" id="KW-0507">mRNA processing</keyword>
<evidence type="ECO:0000313" key="12">
    <source>
        <dbReference type="EMBL" id="RSL89968.1"/>
    </source>
</evidence>
<feature type="compositionally biased region" description="Basic residues" evidence="11">
    <location>
        <begin position="304"/>
        <end position="318"/>
    </location>
</feature>
<evidence type="ECO:0000256" key="7">
    <source>
        <dbReference type="ARBA" id="ARBA00023054"/>
    </source>
</evidence>
<feature type="compositionally biased region" description="Basic and acidic residues" evidence="11">
    <location>
        <begin position="272"/>
        <end position="286"/>
    </location>
</feature>
<keyword evidence="9" id="KW-0539">Nucleus</keyword>
<feature type="region of interest" description="Disordered" evidence="11">
    <location>
        <begin position="115"/>
        <end position="140"/>
    </location>
</feature>
<evidence type="ECO:0000256" key="10">
    <source>
        <dbReference type="ARBA" id="ARBA00023274"/>
    </source>
</evidence>
<evidence type="ECO:0000256" key="2">
    <source>
        <dbReference type="ARBA" id="ARBA00006695"/>
    </source>
</evidence>
<dbReference type="Pfam" id="PF00253">
    <property type="entry name" value="Ribosomal_S14"/>
    <property type="match status" value="1"/>
</dbReference>
<dbReference type="InterPro" id="IPR001209">
    <property type="entry name" value="Ribosomal_uS14"/>
</dbReference>
<evidence type="ECO:0000256" key="1">
    <source>
        <dbReference type="ARBA" id="ARBA00004123"/>
    </source>
</evidence>
<keyword evidence="7" id="KW-0175">Coiled coil</keyword>
<comment type="similarity">
    <text evidence="3">Belongs to the universal ribosomal protein uS14 family.</text>
</comment>
<evidence type="ECO:0000256" key="11">
    <source>
        <dbReference type="SAM" id="MobiDB-lite"/>
    </source>
</evidence>
<dbReference type="EMBL" id="NKCK01000238">
    <property type="protein sequence ID" value="RSL89968.1"/>
    <property type="molecule type" value="Genomic_DNA"/>
</dbReference>
<evidence type="ECO:0000256" key="4">
    <source>
        <dbReference type="ARBA" id="ARBA00022664"/>
    </source>
</evidence>
<dbReference type="PANTHER" id="PTHR16196:SF0">
    <property type="entry name" value="PRE-MRNA-SPLICING FACTOR CWC25 HOMOLOG"/>
    <property type="match status" value="1"/>
</dbReference>
<dbReference type="GO" id="GO:0005840">
    <property type="term" value="C:ribosome"/>
    <property type="evidence" value="ECO:0007669"/>
    <property type="project" value="UniProtKB-KW"/>
</dbReference>
<keyword evidence="8" id="KW-0508">mRNA splicing</keyword>
<name>A0A428SJL4_9HYPO</name>
<accession>A0A428SJL4</accession>
<gene>
    <name evidence="12" type="ORF">CEP52_014736</name>
</gene>
<dbReference type="InterPro" id="IPR022209">
    <property type="entry name" value="CWC25"/>
</dbReference>
<reference evidence="12 13" key="1">
    <citation type="submission" date="2017-06" db="EMBL/GenBank/DDBJ databases">
        <title>Comparative genomic analysis of Ambrosia Fusariam Clade fungi.</title>
        <authorList>
            <person name="Stajich J.E."/>
            <person name="Carrillo J."/>
            <person name="Kijimoto T."/>
            <person name="Eskalen A."/>
            <person name="O'Donnell K."/>
            <person name="Kasson M."/>
        </authorList>
    </citation>
    <scope>NUCLEOTIDE SEQUENCE [LARGE SCALE GENOMIC DNA]</scope>
    <source>
        <strain evidence="12 13">NRRL62579</strain>
    </source>
</reference>
<dbReference type="Proteomes" id="UP000287144">
    <property type="component" value="Unassembled WGS sequence"/>
</dbReference>
<dbReference type="GO" id="GO:0000398">
    <property type="term" value="P:mRNA splicing, via spliceosome"/>
    <property type="evidence" value="ECO:0007669"/>
    <property type="project" value="TreeGrafter"/>
</dbReference>
<sequence length="479" mass="57328">MSMFRAKKLDLGCFVNVRTLRDHTKRKVFEQHETERQALRYIIRNTTLPPRVRAEAQLQLTQMHCYTRPTQIRNRCIMGGQGRGVLSDFKMTRYNFRMEAMAGNIPGVKRASWTYEEHEDASRPSTRRNKKALAERKRTQQRINEIKEERAKEEVQRQLEAAGGKKRIDRVDWMYQGPNDGQTGTTEETEAYLLGKRRIDNLIKGTEHKKLEKQAGEESFMALQNANTARDTAAKIRDDPLLAIKRQEQAAYEAMMNDPIKRRQLLASMGVDDEKKDKSRRREERHERHRRRHRHRSADSEDRHHRRRRSYSRSRSPRRHDDSREDRHKRRREREDYSPERRSRRRHDSEDEEDSRRHRRSRDDRRYDDDRRRDSRRSYGGETRDRKPRYNEEDDKDKEEERQRKLAAMQSAASELDEDREKRLAALEEQERALREADDKARERGGDRGFVNRLHQQAGNKGLAERMGGARRGYQRDDD</sequence>
<keyword evidence="10" id="KW-0687">Ribonucleoprotein</keyword>
<evidence type="ECO:0000256" key="3">
    <source>
        <dbReference type="ARBA" id="ARBA00009083"/>
    </source>
</evidence>